<dbReference type="EMBL" id="KN817601">
    <property type="protein sequence ID" value="KJA17591.1"/>
    <property type="molecule type" value="Genomic_DNA"/>
</dbReference>
<evidence type="ECO:0000256" key="1">
    <source>
        <dbReference type="SAM" id="MobiDB-lite"/>
    </source>
</evidence>
<keyword evidence="3" id="KW-1185">Reference proteome</keyword>
<gene>
    <name evidence="2" type="ORF">HYPSUDRAFT_46216</name>
</gene>
<dbReference type="Proteomes" id="UP000054270">
    <property type="component" value="Unassembled WGS sequence"/>
</dbReference>
<name>A0A0D2NLP3_HYPSF</name>
<reference evidence="3" key="1">
    <citation type="submission" date="2014-04" db="EMBL/GenBank/DDBJ databases">
        <title>Evolutionary Origins and Diversification of the Mycorrhizal Mutualists.</title>
        <authorList>
            <consortium name="DOE Joint Genome Institute"/>
            <consortium name="Mycorrhizal Genomics Consortium"/>
            <person name="Kohler A."/>
            <person name="Kuo A."/>
            <person name="Nagy L.G."/>
            <person name="Floudas D."/>
            <person name="Copeland A."/>
            <person name="Barry K.W."/>
            <person name="Cichocki N."/>
            <person name="Veneault-Fourrey C."/>
            <person name="LaButti K."/>
            <person name="Lindquist E.A."/>
            <person name="Lipzen A."/>
            <person name="Lundell T."/>
            <person name="Morin E."/>
            <person name="Murat C."/>
            <person name="Riley R."/>
            <person name="Ohm R."/>
            <person name="Sun H."/>
            <person name="Tunlid A."/>
            <person name="Henrissat B."/>
            <person name="Grigoriev I.V."/>
            <person name="Hibbett D.S."/>
            <person name="Martin F."/>
        </authorList>
    </citation>
    <scope>NUCLEOTIDE SEQUENCE [LARGE SCALE GENOMIC DNA]</scope>
    <source>
        <strain evidence="3">FD-334 SS-4</strain>
    </source>
</reference>
<accession>A0A0D2NLP3</accession>
<protein>
    <submittedName>
        <fullName evidence="2">Uncharacterized protein</fullName>
    </submittedName>
</protein>
<sequence length="81" mass="8701">MGRPSASFHTHACTHRLTPALHSSPAAVLPLYIQPRACVHTTHTTLYPVPPSLPTTVRKPPSASHRSPARDGPSVHVRGAR</sequence>
<evidence type="ECO:0000313" key="3">
    <source>
        <dbReference type="Proteomes" id="UP000054270"/>
    </source>
</evidence>
<evidence type="ECO:0000313" key="2">
    <source>
        <dbReference type="EMBL" id="KJA17591.1"/>
    </source>
</evidence>
<dbReference type="AlphaFoldDB" id="A0A0D2NLP3"/>
<organism evidence="2 3">
    <name type="scientific">Hypholoma sublateritium (strain FD-334 SS-4)</name>
    <dbReference type="NCBI Taxonomy" id="945553"/>
    <lineage>
        <taxon>Eukaryota</taxon>
        <taxon>Fungi</taxon>
        <taxon>Dikarya</taxon>
        <taxon>Basidiomycota</taxon>
        <taxon>Agaricomycotina</taxon>
        <taxon>Agaricomycetes</taxon>
        <taxon>Agaricomycetidae</taxon>
        <taxon>Agaricales</taxon>
        <taxon>Agaricineae</taxon>
        <taxon>Strophariaceae</taxon>
        <taxon>Hypholoma</taxon>
    </lineage>
</organism>
<proteinExistence type="predicted"/>
<feature type="region of interest" description="Disordered" evidence="1">
    <location>
        <begin position="44"/>
        <end position="81"/>
    </location>
</feature>